<gene>
    <name evidence="3" type="ORF">ACFSVN_09860</name>
</gene>
<evidence type="ECO:0000313" key="4">
    <source>
        <dbReference type="Proteomes" id="UP001597460"/>
    </source>
</evidence>
<dbReference type="EMBL" id="JBHULI010000024">
    <property type="protein sequence ID" value="MFD2532750.1"/>
    <property type="molecule type" value="Genomic_DNA"/>
</dbReference>
<evidence type="ECO:0000256" key="1">
    <source>
        <dbReference type="ARBA" id="ARBA00007435"/>
    </source>
</evidence>
<dbReference type="RefSeq" id="WP_390301743.1">
    <property type="nucleotide sequence ID" value="NZ_JBHULI010000024.1"/>
</dbReference>
<dbReference type="Gene3D" id="3.40.1440.10">
    <property type="entry name" value="GIY-YIG endonuclease"/>
    <property type="match status" value="1"/>
</dbReference>
<dbReference type="PANTHER" id="PTHR34477">
    <property type="entry name" value="UPF0213 PROTEIN YHBQ"/>
    <property type="match status" value="1"/>
</dbReference>
<dbReference type="InterPro" id="IPR000305">
    <property type="entry name" value="GIY-YIG_endonuc"/>
</dbReference>
<dbReference type="Proteomes" id="UP001597460">
    <property type="component" value="Unassembled WGS sequence"/>
</dbReference>
<dbReference type="InterPro" id="IPR035901">
    <property type="entry name" value="GIY-YIG_endonuc_sf"/>
</dbReference>
<protein>
    <submittedName>
        <fullName evidence="3">GIY-YIG nuclease family protein</fullName>
    </submittedName>
</protein>
<dbReference type="Pfam" id="PF01541">
    <property type="entry name" value="GIY-YIG"/>
    <property type="match status" value="1"/>
</dbReference>
<feature type="domain" description="GIY-YIG" evidence="2">
    <location>
        <begin position="1"/>
        <end position="80"/>
    </location>
</feature>
<name>A0ABW5JLY1_9BACT</name>
<reference evidence="4" key="1">
    <citation type="journal article" date="2019" name="Int. J. Syst. Evol. Microbiol.">
        <title>The Global Catalogue of Microorganisms (GCM) 10K type strain sequencing project: providing services to taxonomists for standard genome sequencing and annotation.</title>
        <authorList>
            <consortium name="The Broad Institute Genomics Platform"/>
            <consortium name="The Broad Institute Genome Sequencing Center for Infectious Disease"/>
            <person name="Wu L."/>
            <person name="Ma J."/>
        </authorList>
    </citation>
    <scope>NUCLEOTIDE SEQUENCE [LARGE SCALE GENOMIC DNA]</scope>
    <source>
        <strain evidence="4">KCTC 52042</strain>
    </source>
</reference>
<evidence type="ECO:0000313" key="3">
    <source>
        <dbReference type="EMBL" id="MFD2532750.1"/>
    </source>
</evidence>
<dbReference type="PROSITE" id="PS50164">
    <property type="entry name" value="GIY_YIG"/>
    <property type="match status" value="1"/>
</dbReference>
<dbReference type="InterPro" id="IPR050190">
    <property type="entry name" value="UPF0213_domain"/>
</dbReference>
<keyword evidence="4" id="KW-1185">Reference proteome</keyword>
<dbReference type="PANTHER" id="PTHR34477:SF1">
    <property type="entry name" value="UPF0213 PROTEIN YHBQ"/>
    <property type="match status" value="1"/>
</dbReference>
<comment type="similarity">
    <text evidence="1">Belongs to the UPF0213 family.</text>
</comment>
<dbReference type="SUPFAM" id="SSF82771">
    <property type="entry name" value="GIY-YIG endonuclease"/>
    <property type="match status" value="1"/>
</dbReference>
<comment type="caution">
    <text evidence="3">The sequence shown here is derived from an EMBL/GenBank/DDBJ whole genome shotgun (WGS) entry which is preliminary data.</text>
</comment>
<dbReference type="CDD" id="cd10449">
    <property type="entry name" value="GIY-YIG_SLX1_like"/>
    <property type="match status" value="1"/>
</dbReference>
<organism evidence="3 4">
    <name type="scientific">Gracilimonas halophila</name>
    <dbReference type="NCBI Taxonomy" id="1834464"/>
    <lineage>
        <taxon>Bacteria</taxon>
        <taxon>Pseudomonadati</taxon>
        <taxon>Balneolota</taxon>
        <taxon>Balneolia</taxon>
        <taxon>Balneolales</taxon>
        <taxon>Balneolaceae</taxon>
        <taxon>Gracilimonas</taxon>
    </lineage>
</organism>
<accession>A0ABW5JLY1</accession>
<sequence length="84" mass="10292">MFTVYALYSPDHEKIYIGYTSNLEQRLLSHNKLGKKGWTIKFRPWELVFTEEFENKKEAMNREKQLKTAKGREYVWEKIQKKYK</sequence>
<proteinExistence type="inferred from homology"/>
<evidence type="ECO:0000259" key="2">
    <source>
        <dbReference type="PROSITE" id="PS50164"/>
    </source>
</evidence>